<keyword evidence="3" id="KW-0511">Multifunctional enzyme</keyword>
<reference evidence="6 7" key="1">
    <citation type="submission" date="2018-08" db="EMBL/GenBank/DDBJ databases">
        <title>Flavobacterium tibetense sp. nov., isolated from a wetland YonghuCo on Tibetan Plateau.</title>
        <authorList>
            <person name="Phurbu D."/>
            <person name="Lu H."/>
            <person name="Xing P."/>
        </authorList>
    </citation>
    <scope>NUCLEOTIDE SEQUENCE [LARGE SCALE GENOMIC DNA]</scope>
    <source>
        <strain evidence="6 7">DJC</strain>
    </source>
</reference>
<evidence type="ECO:0000256" key="3">
    <source>
        <dbReference type="ARBA" id="ARBA00023268"/>
    </source>
</evidence>
<dbReference type="SUPFAM" id="SSF51735">
    <property type="entry name" value="NAD(P)-binding Rossmann-fold domains"/>
    <property type="match status" value="1"/>
</dbReference>
<dbReference type="GO" id="GO:0006631">
    <property type="term" value="P:fatty acid metabolic process"/>
    <property type="evidence" value="ECO:0007669"/>
    <property type="project" value="InterPro"/>
</dbReference>
<dbReference type="SUPFAM" id="SSF52096">
    <property type="entry name" value="ClpP/crotonase"/>
    <property type="match status" value="1"/>
</dbReference>
<dbReference type="EMBL" id="QWEY01000006">
    <property type="protein sequence ID" value="RGP36890.1"/>
    <property type="molecule type" value="Genomic_DNA"/>
</dbReference>
<dbReference type="PANTHER" id="PTHR23309">
    <property type="entry name" value="3-HYDROXYACYL-COA DEHYROGENASE"/>
    <property type="match status" value="1"/>
</dbReference>
<keyword evidence="1 6" id="KW-0413">Isomerase</keyword>
<dbReference type="AlphaFoldDB" id="A0A411Z1E9"/>
<keyword evidence="7" id="KW-1185">Reference proteome</keyword>
<dbReference type="Pfam" id="PF00378">
    <property type="entry name" value="ECH_1"/>
    <property type="match status" value="1"/>
</dbReference>
<keyword evidence="2" id="KW-0456">Lyase</keyword>
<dbReference type="Pfam" id="PF02737">
    <property type="entry name" value="3HCDH_N"/>
    <property type="match status" value="1"/>
</dbReference>
<dbReference type="Proteomes" id="UP000284547">
    <property type="component" value="Unassembled WGS sequence"/>
</dbReference>
<sequence>MGRCGDKDMTVSNGVDVTTTDALAEITLSRPAIGVWLDAVHRNRLLEAVATVDPRLTAVLLRAADRVMALHPDGGPDLPGPEDAACPSLASLCLAVEQSAVPVFVLLEGMVSGAAAEIALAARARIATPGARIGFPAARLGRISGAGATQRLPRLVGAEHALRLLTSGRPVAAPEALVIGLVDQIVEGETAAEVLATAQDWILAQGREPRAPQGMADGRAYLAAVKALRATSAPGSLGMALADCAEAALLLPAEQGLAFEAALAAERAALPQTAALAHLVRAERAAAQVPEALRSVKVGPVTRPALVGASPQLSALALMALARGLPVTVLERDRSRLVPLLQNIAARQEAAVQAGSLSPAQRDADWARLRAASDPDDLAQADLVVVAADTAVPLVPASAPLLIMGRGELPKGAFRLVLSGRVAELGLPAHCPAGAAAQALAFLRRIGQMVVLTGVQSPLGISGRLAGAGGAALRALLVSGVAPDAILSALTGFGLAAPALPKAEPGAGPRPMSAEEIINRWLGALANEGARMLAAGLAQSAGDVDLVAVHGLGLPSECGGPLHQADQRGLMILRRDLRLWGDEAEVWKPVPALDALVSNGRGFSGRLS</sequence>
<evidence type="ECO:0000256" key="1">
    <source>
        <dbReference type="ARBA" id="ARBA00023235"/>
    </source>
</evidence>
<dbReference type="InterPro" id="IPR008927">
    <property type="entry name" value="6-PGluconate_DH-like_C_sf"/>
</dbReference>
<dbReference type="PANTHER" id="PTHR23309:SF49">
    <property type="entry name" value="PEROXISOMAL BIFUNCTIONAL ENZYME"/>
    <property type="match status" value="1"/>
</dbReference>
<proteinExistence type="predicted"/>
<organism evidence="6 7">
    <name type="scientific">Pseudotabrizicola alkalilacus</name>
    <dbReference type="NCBI Taxonomy" id="2305252"/>
    <lineage>
        <taxon>Bacteria</taxon>
        <taxon>Pseudomonadati</taxon>
        <taxon>Pseudomonadota</taxon>
        <taxon>Alphaproteobacteria</taxon>
        <taxon>Rhodobacterales</taxon>
        <taxon>Paracoccaceae</taxon>
        <taxon>Pseudotabrizicola</taxon>
    </lineage>
</organism>
<dbReference type="CDD" id="cd06558">
    <property type="entry name" value="crotonase-like"/>
    <property type="match status" value="1"/>
</dbReference>
<name>A0A411Z1E9_9RHOB</name>
<dbReference type="Gene3D" id="3.90.226.10">
    <property type="entry name" value="2-enoyl-CoA Hydratase, Chain A, domain 1"/>
    <property type="match status" value="1"/>
</dbReference>
<evidence type="ECO:0000259" key="5">
    <source>
        <dbReference type="Pfam" id="PF02737"/>
    </source>
</evidence>
<evidence type="ECO:0000313" key="7">
    <source>
        <dbReference type="Proteomes" id="UP000284547"/>
    </source>
</evidence>
<dbReference type="SUPFAM" id="SSF48179">
    <property type="entry name" value="6-phosphogluconate dehydrogenase C-terminal domain-like"/>
    <property type="match status" value="1"/>
</dbReference>
<dbReference type="GO" id="GO:0016829">
    <property type="term" value="F:lyase activity"/>
    <property type="evidence" value="ECO:0007669"/>
    <property type="project" value="UniProtKB-KW"/>
</dbReference>
<feature type="domain" description="3-hydroxyacyl-CoA dehydrogenase NAD binding" evidence="5">
    <location>
        <begin position="315"/>
        <end position="386"/>
    </location>
</feature>
<gene>
    <name evidence="6" type="ORF">D1012_12105</name>
</gene>
<accession>A0A411Z1E9</accession>
<dbReference type="Gene3D" id="1.10.1040.50">
    <property type="match status" value="1"/>
</dbReference>
<evidence type="ECO:0000256" key="4">
    <source>
        <dbReference type="ARBA" id="ARBA00049556"/>
    </source>
</evidence>
<dbReference type="InterPro" id="IPR006176">
    <property type="entry name" value="3-OHacyl-CoA_DH_NAD-bd"/>
</dbReference>
<dbReference type="InterPro" id="IPR001753">
    <property type="entry name" value="Enoyl-CoA_hydra/iso"/>
</dbReference>
<dbReference type="GO" id="GO:0070403">
    <property type="term" value="F:NAD+ binding"/>
    <property type="evidence" value="ECO:0007669"/>
    <property type="project" value="InterPro"/>
</dbReference>
<protein>
    <submittedName>
        <fullName evidence="6">Enoyl-CoA hydratase/isomerase family protein</fullName>
    </submittedName>
</protein>
<dbReference type="Gene3D" id="3.40.50.720">
    <property type="entry name" value="NAD(P)-binding Rossmann-like Domain"/>
    <property type="match status" value="1"/>
</dbReference>
<comment type="caution">
    <text evidence="6">The sequence shown here is derived from an EMBL/GenBank/DDBJ whole genome shotgun (WGS) entry which is preliminary data.</text>
</comment>
<dbReference type="InterPro" id="IPR036291">
    <property type="entry name" value="NAD(P)-bd_dom_sf"/>
</dbReference>
<dbReference type="GO" id="GO:0016853">
    <property type="term" value="F:isomerase activity"/>
    <property type="evidence" value="ECO:0007669"/>
    <property type="project" value="UniProtKB-KW"/>
</dbReference>
<evidence type="ECO:0000256" key="2">
    <source>
        <dbReference type="ARBA" id="ARBA00023239"/>
    </source>
</evidence>
<comment type="catalytic activity">
    <reaction evidence="4">
        <text>a (3S)-3-hydroxyacyl-CoA + NAD(+) = a 3-oxoacyl-CoA + NADH + H(+)</text>
        <dbReference type="Rhea" id="RHEA:22432"/>
        <dbReference type="ChEBI" id="CHEBI:15378"/>
        <dbReference type="ChEBI" id="CHEBI:57318"/>
        <dbReference type="ChEBI" id="CHEBI:57540"/>
        <dbReference type="ChEBI" id="CHEBI:57945"/>
        <dbReference type="ChEBI" id="CHEBI:90726"/>
        <dbReference type="EC" id="1.1.1.35"/>
    </reaction>
</comment>
<evidence type="ECO:0000313" key="6">
    <source>
        <dbReference type="EMBL" id="RGP36890.1"/>
    </source>
</evidence>
<dbReference type="InterPro" id="IPR029045">
    <property type="entry name" value="ClpP/crotonase-like_dom_sf"/>
</dbReference>
<dbReference type="GO" id="GO:0003857">
    <property type="term" value="F:(3S)-3-hydroxyacyl-CoA dehydrogenase (NAD+) activity"/>
    <property type="evidence" value="ECO:0007669"/>
    <property type="project" value="UniProtKB-EC"/>
</dbReference>